<gene>
    <name evidence="2" type="ORF">g.43986</name>
</gene>
<dbReference type="EMBL" id="GECZ01012175">
    <property type="protein sequence ID" value="JAS57594.1"/>
    <property type="molecule type" value="Transcribed_RNA"/>
</dbReference>
<dbReference type="PANTHER" id="PTHR47272:SF1">
    <property type="entry name" value="PIGGYBAC TRANSPOSABLE ELEMENT-DERIVED PROTEIN 3-LIKE"/>
    <property type="match status" value="1"/>
</dbReference>
<name>A0A1B6G584_9HEMI</name>
<proteinExistence type="predicted"/>
<feature type="domain" description="PiggyBac transposable element-derived protein" evidence="1">
    <location>
        <begin position="2"/>
        <end position="119"/>
    </location>
</feature>
<evidence type="ECO:0000259" key="1">
    <source>
        <dbReference type="Pfam" id="PF13843"/>
    </source>
</evidence>
<feature type="non-terminal residue" evidence="2">
    <location>
        <position position="119"/>
    </location>
</feature>
<dbReference type="InterPro" id="IPR029526">
    <property type="entry name" value="PGBD"/>
</dbReference>
<protein>
    <recommendedName>
        <fullName evidence="1">PiggyBac transposable element-derived protein domain-containing protein</fullName>
    </recommendedName>
</protein>
<dbReference type="Pfam" id="PF13843">
    <property type="entry name" value="DDE_Tnp_1_7"/>
    <property type="match status" value="1"/>
</dbReference>
<feature type="non-terminal residue" evidence="2">
    <location>
        <position position="1"/>
    </location>
</feature>
<reference evidence="2" key="1">
    <citation type="submission" date="2015-11" db="EMBL/GenBank/DDBJ databases">
        <title>De novo transcriptome assembly of four potential Pierce s Disease insect vectors from Arizona vineyards.</title>
        <authorList>
            <person name="Tassone E.E."/>
        </authorList>
    </citation>
    <scope>NUCLEOTIDE SEQUENCE</scope>
</reference>
<evidence type="ECO:0000313" key="2">
    <source>
        <dbReference type="EMBL" id="JAS57594.1"/>
    </source>
</evidence>
<sequence>YIHYPNIRLYWSSLTSLRMDLIADSMPLKRFEKIKRFLHFVDNDEIPEDNKDFFIKVRPVIKTLNETFQTCMTPPEFLAVDEAIIPFKGRSRAKQYLKKKPKKWGFKSWVLAASNGYVC</sequence>
<dbReference type="AlphaFoldDB" id="A0A1B6G584"/>
<dbReference type="PANTHER" id="PTHR47272">
    <property type="entry name" value="DDE_TNP_1_7 DOMAIN-CONTAINING PROTEIN"/>
    <property type="match status" value="1"/>
</dbReference>
<organism evidence="2">
    <name type="scientific">Cuerna arida</name>
    <dbReference type="NCBI Taxonomy" id="1464854"/>
    <lineage>
        <taxon>Eukaryota</taxon>
        <taxon>Metazoa</taxon>
        <taxon>Ecdysozoa</taxon>
        <taxon>Arthropoda</taxon>
        <taxon>Hexapoda</taxon>
        <taxon>Insecta</taxon>
        <taxon>Pterygota</taxon>
        <taxon>Neoptera</taxon>
        <taxon>Paraneoptera</taxon>
        <taxon>Hemiptera</taxon>
        <taxon>Auchenorrhyncha</taxon>
        <taxon>Membracoidea</taxon>
        <taxon>Cicadellidae</taxon>
        <taxon>Cicadellinae</taxon>
        <taxon>Proconiini</taxon>
        <taxon>Cuerna</taxon>
    </lineage>
</organism>
<accession>A0A1B6G584</accession>